<evidence type="ECO:0000256" key="2">
    <source>
        <dbReference type="ARBA" id="ARBA00005189"/>
    </source>
</evidence>
<comment type="pathway">
    <text evidence="1">Glycerolipid metabolism; triacylglycerol biosynthesis.</text>
</comment>
<dbReference type="InterPro" id="IPR009721">
    <property type="entry name" value="O-acyltransferase_WSD1_C"/>
</dbReference>
<keyword evidence="13" id="KW-1185">Reference proteome</keyword>
<dbReference type="EMBL" id="CAXLJM020000025">
    <property type="protein sequence ID" value="CAL8092105.1"/>
    <property type="molecule type" value="Genomic_DNA"/>
</dbReference>
<reference evidence="12 13" key="1">
    <citation type="submission" date="2024-08" db="EMBL/GenBank/DDBJ databases">
        <authorList>
            <person name="Cucini C."/>
            <person name="Frati F."/>
        </authorList>
    </citation>
    <scope>NUCLEOTIDE SEQUENCE [LARGE SCALE GENOMIC DNA]</scope>
</reference>
<keyword evidence="8" id="KW-0175">Coiled coil</keyword>
<dbReference type="InterPro" id="IPR045034">
    <property type="entry name" value="O-acyltransferase_WSD1-like"/>
</dbReference>
<protein>
    <recommendedName>
        <fullName evidence="14">Diacylglycerol O-acyltransferase</fullName>
    </recommendedName>
</protein>
<dbReference type="Proteomes" id="UP001642540">
    <property type="component" value="Unassembled WGS sequence"/>
</dbReference>
<comment type="caution">
    <text evidence="12">The sequence shown here is derived from an EMBL/GenBank/DDBJ whole genome shotgun (WGS) entry which is preliminary data.</text>
</comment>
<feature type="chain" id="PRO_5045273582" description="Diacylglycerol O-acyltransferase" evidence="9">
    <location>
        <begin position="25"/>
        <end position="479"/>
    </location>
</feature>
<name>A0ABP1QDS3_9HEXA</name>
<evidence type="ECO:0000259" key="11">
    <source>
        <dbReference type="Pfam" id="PF06974"/>
    </source>
</evidence>
<evidence type="ECO:0000313" key="12">
    <source>
        <dbReference type="EMBL" id="CAL8092105.1"/>
    </source>
</evidence>
<feature type="coiled-coil region" evidence="8">
    <location>
        <begin position="441"/>
        <end position="468"/>
    </location>
</feature>
<evidence type="ECO:0000256" key="1">
    <source>
        <dbReference type="ARBA" id="ARBA00004771"/>
    </source>
</evidence>
<evidence type="ECO:0000256" key="9">
    <source>
        <dbReference type="SAM" id="SignalP"/>
    </source>
</evidence>
<feature type="signal peptide" evidence="9">
    <location>
        <begin position="1"/>
        <end position="24"/>
    </location>
</feature>
<sequence length="479" mass="53966">MVAPIYIFRLVVILLAKLFRPDLGEIVNALSSIFVHDLFSGKRPRCNLIVPMTLQGHWTPEEFKEIIHEKWIKDRFYQKFCQYPYPWLGFMFWKNDSENFNLNNHIAYHKSSSGTTTSTEKLNELVENLLNEPFSPERSPWELHYVANYKNTQDKVNTSDEPTFALVLKIHHCLADGFSLLSAIAEGLGGQSLNKIKMPSPQNTKGTFLEELTFFLTFPFKVLSEFVSAYENGHEKCSWRVSDKRKAWWQLYARSELIPIRQIKDIKNAFGVSFTSVLLSAIASGIHEDLKLRRKSSITLPQNRSMPCLSVLPVPGHSRRLTNRATATVIPLPTASYPDSASRLKECDLVLRNGRKSVIPYVIRFGQAALGCHLNSVCKGFTKNTMVSAGLTNFPGIPIEIDIANAKGISVDFAAGAVEGDAGAAFMALSYGNYIRLALTAEKAVMNREQVNRLISNIQKEINVLYDEAMTLSDNKKFC</sequence>
<evidence type="ECO:0000256" key="6">
    <source>
        <dbReference type="ARBA" id="ARBA00047604"/>
    </source>
</evidence>
<evidence type="ECO:0000313" key="13">
    <source>
        <dbReference type="Proteomes" id="UP001642540"/>
    </source>
</evidence>
<keyword evidence="3" id="KW-0808">Transferase</keyword>
<accession>A0ABP1QDS3</accession>
<organism evidence="12 13">
    <name type="scientific">Orchesella dallaii</name>
    <dbReference type="NCBI Taxonomy" id="48710"/>
    <lineage>
        <taxon>Eukaryota</taxon>
        <taxon>Metazoa</taxon>
        <taxon>Ecdysozoa</taxon>
        <taxon>Arthropoda</taxon>
        <taxon>Hexapoda</taxon>
        <taxon>Collembola</taxon>
        <taxon>Entomobryomorpha</taxon>
        <taxon>Entomobryoidea</taxon>
        <taxon>Orchesellidae</taxon>
        <taxon>Orchesellinae</taxon>
        <taxon>Orchesella</taxon>
    </lineage>
</organism>
<evidence type="ECO:0000256" key="7">
    <source>
        <dbReference type="ARBA" id="ARBA00048109"/>
    </source>
</evidence>
<keyword evidence="9" id="KW-0732">Signal</keyword>
<evidence type="ECO:0000259" key="10">
    <source>
        <dbReference type="Pfam" id="PF03007"/>
    </source>
</evidence>
<dbReference type="InterPro" id="IPR004255">
    <property type="entry name" value="O-acyltransferase_WSD1_N"/>
</dbReference>
<proteinExistence type="inferred from homology"/>
<evidence type="ECO:0000256" key="4">
    <source>
        <dbReference type="ARBA" id="ARBA00023315"/>
    </source>
</evidence>
<keyword evidence="4" id="KW-0012">Acyltransferase</keyword>
<comment type="similarity">
    <text evidence="5">In the N-terminal section; belongs to the long-chain O-acyltransferase family.</text>
</comment>
<evidence type="ECO:0000256" key="3">
    <source>
        <dbReference type="ARBA" id="ARBA00022679"/>
    </source>
</evidence>
<gene>
    <name evidence="12" type="ORF">ODALV1_LOCUS8125</name>
</gene>
<comment type="pathway">
    <text evidence="2">Lipid metabolism.</text>
</comment>
<comment type="catalytic activity">
    <reaction evidence="7">
        <text>an acyl-CoA + a 1,2-diacyl-sn-glycerol = a triacyl-sn-glycerol + CoA</text>
        <dbReference type="Rhea" id="RHEA:10868"/>
        <dbReference type="ChEBI" id="CHEBI:17815"/>
        <dbReference type="ChEBI" id="CHEBI:57287"/>
        <dbReference type="ChEBI" id="CHEBI:58342"/>
        <dbReference type="ChEBI" id="CHEBI:64615"/>
        <dbReference type="EC" id="2.3.1.20"/>
    </reaction>
</comment>
<feature type="domain" description="O-acyltransferase WSD1 C-terminal" evidence="11">
    <location>
        <begin position="323"/>
        <end position="463"/>
    </location>
</feature>
<dbReference type="Pfam" id="PF06974">
    <property type="entry name" value="WS_DGAT_C"/>
    <property type="match status" value="1"/>
</dbReference>
<dbReference type="PANTHER" id="PTHR31650:SF1">
    <property type="entry name" value="WAX ESTER SYNTHASE_DIACYLGLYCEROL ACYLTRANSFERASE 4-RELATED"/>
    <property type="match status" value="1"/>
</dbReference>
<evidence type="ECO:0000256" key="8">
    <source>
        <dbReference type="SAM" id="Coils"/>
    </source>
</evidence>
<dbReference type="Pfam" id="PF03007">
    <property type="entry name" value="WS_DGAT_cat"/>
    <property type="match status" value="1"/>
</dbReference>
<comment type="catalytic activity">
    <reaction evidence="6">
        <text>a long chain fatty alcohol + a fatty acyl-CoA = a long-chain alcohol wax ester + CoA</text>
        <dbReference type="Rhea" id="RHEA:38443"/>
        <dbReference type="ChEBI" id="CHEBI:17135"/>
        <dbReference type="ChEBI" id="CHEBI:57287"/>
        <dbReference type="ChEBI" id="CHEBI:77636"/>
        <dbReference type="ChEBI" id="CHEBI:235323"/>
        <dbReference type="EC" id="2.3.1.75"/>
    </reaction>
</comment>
<evidence type="ECO:0008006" key="14">
    <source>
        <dbReference type="Google" id="ProtNLM"/>
    </source>
</evidence>
<feature type="domain" description="O-acyltransferase WSD1-like N-terminal" evidence="10">
    <location>
        <begin position="89"/>
        <end position="189"/>
    </location>
</feature>
<evidence type="ECO:0000256" key="5">
    <source>
        <dbReference type="ARBA" id="ARBA00024360"/>
    </source>
</evidence>
<dbReference type="PANTHER" id="PTHR31650">
    <property type="entry name" value="O-ACYLTRANSFERASE (WSD1-LIKE) FAMILY PROTEIN"/>
    <property type="match status" value="1"/>
</dbReference>